<evidence type="ECO:0008006" key="2">
    <source>
        <dbReference type="Google" id="ProtNLM"/>
    </source>
</evidence>
<name>A0A0F9MJL9_9ZZZZ</name>
<accession>A0A0F9MJL9</accession>
<dbReference type="AlphaFoldDB" id="A0A0F9MJL9"/>
<comment type="caution">
    <text evidence="1">The sequence shown here is derived from an EMBL/GenBank/DDBJ whole genome shotgun (WGS) entry which is preliminary data.</text>
</comment>
<evidence type="ECO:0000313" key="1">
    <source>
        <dbReference type="EMBL" id="KKM76995.1"/>
    </source>
</evidence>
<sequence>MAKKDPDTPTPEELKKVATYLSRLGASKGGKARARKLSKRRRVEIAKKAIKTRWERVKKLRKKGQKVLKNQ</sequence>
<proteinExistence type="predicted"/>
<organism evidence="1">
    <name type="scientific">marine sediment metagenome</name>
    <dbReference type="NCBI Taxonomy" id="412755"/>
    <lineage>
        <taxon>unclassified sequences</taxon>
        <taxon>metagenomes</taxon>
        <taxon>ecological metagenomes</taxon>
    </lineage>
</organism>
<protein>
    <recommendedName>
        <fullName evidence="2">Histone H1</fullName>
    </recommendedName>
</protein>
<dbReference type="EMBL" id="LAZR01008713">
    <property type="protein sequence ID" value="KKM76995.1"/>
    <property type="molecule type" value="Genomic_DNA"/>
</dbReference>
<gene>
    <name evidence="1" type="ORF">LCGC14_1374500</name>
</gene>
<reference evidence="1" key="1">
    <citation type="journal article" date="2015" name="Nature">
        <title>Complex archaea that bridge the gap between prokaryotes and eukaryotes.</title>
        <authorList>
            <person name="Spang A."/>
            <person name="Saw J.H."/>
            <person name="Jorgensen S.L."/>
            <person name="Zaremba-Niedzwiedzka K."/>
            <person name="Martijn J."/>
            <person name="Lind A.E."/>
            <person name="van Eijk R."/>
            <person name="Schleper C."/>
            <person name="Guy L."/>
            <person name="Ettema T.J."/>
        </authorList>
    </citation>
    <scope>NUCLEOTIDE SEQUENCE</scope>
</reference>